<dbReference type="PROSITE" id="PS50965">
    <property type="entry name" value="NERD"/>
    <property type="match status" value="1"/>
</dbReference>
<feature type="domain" description="NERD" evidence="1">
    <location>
        <begin position="34"/>
        <end position="144"/>
    </location>
</feature>
<name>A0A919X7D8_9BACI</name>
<gene>
    <name evidence="2" type="ORF">J43TS3_19470</name>
</gene>
<dbReference type="Pfam" id="PF08378">
    <property type="entry name" value="NERD"/>
    <property type="match status" value="1"/>
</dbReference>
<dbReference type="AlphaFoldDB" id="A0A919X7D8"/>
<proteinExistence type="predicted"/>
<dbReference type="EMBL" id="BORP01000003">
    <property type="protein sequence ID" value="GIO27336.1"/>
    <property type="molecule type" value="Genomic_DNA"/>
</dbReference>
<sequence>MIMTKPEEINIFQYLEARFNLSEGDRLYYSNLLKGYEGEQLFVKLLSDQAETWTILNDVILEWNNATFQIDTLIIFRNKIYLFEIKNYEGDYYIENEIWYTISNKEIKNPLLQLTRCESLLRQLLQHYGFRIPIESYIIFINLEFTLFHATTNLPIILPTQLKRYLTQLKTAHQSTSSNHKLAKLIATLRKDKSPYTKIPTYTYEDVKKGITCSACSSFEIKIIKRQLICMHCNYHEHIDAAILRSTRQFKTLFPDKKITTKIIYDWCQIIDSRKTIRRVLVNNFTQLGHAKSIYYIDSSEIK</sequence>
<reference evidence="2" key="1">
    <citation type="submission" date="2021-03" db="EMBL/GenBank/DDBJ databases">
        <title>Antimicrobial resistance genes in bacteria isolated from Japanese honey, and their potential for conferring macrolide and lincosamide resistance in the American foulbrood pathogen Paenibacillus larvae.</title>
        <authorList>
            <person name="Okamoto M."/>
            <person name="Kumagai M."/>
            <person name="Kanamori H."/>
            <person name="Takamatsu D."/>
        </authorList>
    </citation>
    <scope>NUCLEOTIDE SEQUENCE</scope>
    <source>
        <strain evidence="2">J43TS3</strain>
    </source>
</reference>
<comment type="caution">
    <text evidence="2">The sequence shown here is derived from an EMBL/GenBank/DDBJ whole genome shotgun (WGS) entry which is preliminary data.</text>
</comment>
<dbReference type="Proteomes" id="UP000676917">
    <property type="component" value="Unassembled WGS sequence"/>
</dbReference>
<protein>
    <recommendedName>
        <fullName evidence="1">NERD domain-containing protein</fullName>
    </recommendedName>
</protein>
<evidence type="ECO:0000313" key="3">
    <source>
        <dbReference type="Proteomes" id="UP000676917"/>
    </source>
</evidence>
<keyword evidence="3" id="KW-1185">Reference proteome</keyword>
<evidence type="ECO:0000313" key="2">
    <source>
        <dbReference type="EMBL" id="GIO27336.1"/>
    </source>
</evidence>
<dbReference type="InterPro" id="IPR011528">
    <property type="entry name" value="NERD"/>
</dbReference>
<dbReference type="RefSeq" id="WP_212920825.1">
    <property type="nucleotide sequence ID" value="NZ_BORP01000003.1"/>
</dbReference>
<evidence type="ECO:0000259" key="1">
    <source>
        <dbReference type="PROSITE" id="PS50965"/>
    </source>
</evidence>
<organism evidence="2 3">
    <name type="scientific">Ornithinibacillus bavariensis</name>
    <dbReference type="NCBI Taxonomy" id="545502"/>
    <lineage>
        <taxon>Bacteria</taxon>
        <taxon>Bacillati</taxon>
        <taxon>Bacillota</taxon>
        <taxon>Bacilli</taxon>
        <taxon>Bacillales</taxon>
        <taxon>Bacillaceae</taxon>
        <taxon>Ornithinibacillus</taxon>
    </lineage>
</organism>
<accession>A0A919X7D8</accession>